<organism evidence="1 2">
    <name type="scientific">Roseivirga spongicola</name>
    <dbReference type="NCBI Taxonomy" id="333140"/>
    <lineage>
        <taxon>Bacteria</taxon>
        <taxon>Pseudomonadati</taxon>
        <taxon>Bacteroidota</taxon>
        <taxon>Cytophagia</taxon>
        <taxon>Cytophagales</taxon>
        <taxon>Roseivirgaceae</taxon>
        <taxon>Roseivirga</taxon>
    </lineage>
</organism>
<dbReference type="Proteomes" id="UP000075606">
    <property type="component" value="Unassembled WGS sequence"/>
</dbReference>
<dbReference type="AlphaFoldDB" id="A0A150XDU7"/>
<sequence length="66" mass="7847">MKRPNEKDFFEYRGKQRIIDYGSADNYIDALEEYIDFLEGKHQCKYIRKIGESCTANNNCKYPDCP</sequence>
<comment type="caution">
    <text evidence="1">The sequence shown here is derived from an EMBL/GenBank/DDBJ whole genome shotgun (WGS) entry which is preliminary data.</text>
</comment>
<dbReference type="STRING" id="333140.AWW68_18860"/>
<evidence type="ECO:0000313" key="1">
    <source>
        <dbReference type="EMBL" id="KYG76919.1"/>
    </source>
</evidence>
<name>A0A150XDU7_9BACT</name>
<dbReference type="EMBL" id="LRPC01000002">
    <property type="protein sequence ID" value="KYG76919.1"/>
    <property type="molecule type" value="Genomic_DNA"/>
</dbReference>
<reference evidence="1 2" key="1">
    <citation type="submission" date="2016-01" db="EMBL/GenBank/DDBJ databases">
        <title>Genome sequencing of Roseivirga spongicola UST030701-084.</title>
        <authorList>
            <person name="Selvaratnam C."/>
            <person name="Thevarajoo S."/>
            <person name="Goh K.M."/>
            <person name="Ee R."/>
            <person name="Chan K.-G."/>
            <person name="Chong C.S."/>
        </authorList>
    </citation>
    <scope>NUCLEOTIDE SEQUENCE [LARGE SCALE GENOMIC DNA]</scope>
    <source>
        <strain evidence="1 2">UST030701-084</strain>
    </source>
</reference>
<protein>
    <submittedName>
        <fullName evidence="1">Uncharacterized protein</fullName>
    </submittedName>
</protein>
<keyword evidence="2" id="KW-1185">Reference proteome</keyword>
<accession>A0A150XDU7</accession>
<gene>
    <name evidence="1" type="ORF">AWW68_18860</name>
</gene>
<dbReference type="RefSeq" id="WP_068218574.1">
    <property type="nucleotide sequence ID" value="NZ_LRPC01000002.1"/>
</dbReference>
<evidence type="ECO:0000313" key="2">
    <source>
        <dbReference type="Proteomes" id="UP000075606"/>
    </source>
</evidence>
<proteinExistence type="predicted"/>